<comment type="subcellular location">
    <subcellularLocation>
        <location evidence="1">Membrane</location>
    </subcellularLocation>
</comment>
<gene>
    <name evidence="7" type="ORF">AKAME5_000389600</name>
</gene>
<dbReference type="GO" id="GO:0016020">
    <property type="term" value="C:membrane"/>
    <property type="evidence" value="ECO:0007669"/>
    <property type="project" value="UniProtKB-SubCell"/>
</dbReference>
<reference evidence="7" key="1">
    <citation type="submission" date="2022-08" db="EMBL/GenBank/DDBJ databases">
        <title>Genome sequencing of akame (Lates japonicus).</title>
        <authorList>
            <person name="Hashiguchi Y."/>
            <person name="Takahashi H."/>
        </authorList>
    </citation>
    <scope>NUCLEOTIDE SEQUENCE</scope>
    <source>
        <strain evidence="7">Kochi</strain>
    </source>
</reference>
<feature type="transmembrane region" description="Helical" evidence="5">
    <location>
        <begin position="174"/>
        <end position="193"/>
    </location>
</feature>
<keyword evidence="5" id="KW-1133">Transmembrane helix</keyword>
<accession>A0AAD3R071</accession>
<sequence length="200" mass="21979">MRSVFVILGLLVCKEAPGSSDVTSLFVQRGKDLLLENLQQDDTGYYVALVIGAEERKAAEYNVIVQEPVSPVYFIVNSSSSDKCNFTVSCETRDSHISKTFRCDDQSCSEKREEETTTYPSFINVYVDQGFITCNHSNKVSLEQARKEISSVCGEAPGSENLSAGISLCLVKTVVFSVGLIIMVSAVISVHLMNSLKKQK</sequence>
<keyword evidence="4" id="KW-0325">Glycoprotein</keyword>
<evidence type="ECO:0000256" key="4">
    <source>
        <dbReference type="ARBA" id="ARBA00023180"/>
    </source>
</evidence>
<dbReference type="Proteomes" id="UP001279410">
    <property type="component" value="Unassembled WGS sequence"/>
</dbReference>
<feature type="signal peptide" evidence="6">
    <location>
        <begin position="1"/>
        <end position="20"/>
    </location>
</feature>
<evidence type="ECO:0000256" key="5">
    <source>
        <dbReference type="SAM" id="Phobius"/>
    </source>
</evidence>
<evidence type="ECO:0000256" key="1">
    <source>
        <dbReference type="ARBA" id="ARBA00004370"/>
    </source>
</evidence>
<evidence type="ECO:0000313" key="8">
    <source>
        <dbReference type="Proteomes" id="UP001279410"/>
    </source>
</evidence>
<keyword evidence="8" id="KW-1185">Reference proteome</keyword>
<protein>
    <submittedName>
        <fullName evidence="7">Uncharacterized protein</fullName>
    </submittedName>
</protein>
<dbReference type="EMBL" id="BRZM01000010">
    <property type="protein sequence ID" value="GLD50748.1"/>
    <property type="molecule type" value="Genomic_DNA"/>
</dbReference>
<evidence type="ECO:0000256" key="2">
    <source>
        <dbReference type="ARBA" id="ARBA00022729"/>
    </source>
</evidence>
<feature type="chain" id="PRO_5042269683" evidence="6">
    <location>
        <begin position="21"/>
        <end position="200"/>
    </location>
</feature>
<dbReference type="AlphaFoldDB" id="A0AAD3R071"/>
<keyword evidence="3 5" id="KW-0472">Membrane</keyword>
<proteinExistence type="predicted"/>
<name>A0AAD3R071_LATJO</name>
<keyword evidence="5" id="KW-0812">Transmembrane</keyword>
<dbReference type="InterPro" id="IPR015631">
    <property type="entry name" value="CD2/SLAM_rcpt"/>
</dbReference>
<evidence type="ECO:0000313" key="7">
    <source>
        <dbReference type="EMBL" id="GLD50748.1"/>
    </source>
</evidence>
<evidence type="ECO:0000256" key="3">
    <source>
        <dbReference type="ARBA" id="ARBA00023136"/>
    </source>
</evidence>
<dbReference type="PANTHER" id="PTHR12080:SF80">
    <property type="entry name" value="IMMUNOGLOBULIN V-SET DOMAIN-CONTAINING PROTEIN"/>
    <property type="match status" value="1"/>
</dbReference>
<comment type="caution">
    <text evidence="7">The sequence shown here is derived from an EMBL/GenBank/DDBJ whole genome shotgun (WGS) entry which is preliminary data.</text>
</comment>
<dbReference type="PANTHER" id="PTHR12080">
    <property type="entry name" value="SIGNALING LYMPHOCYTIC ACTIVATION MOLECULE"/>
    <property type="match status" value="1"/>
</dbReference>
<keyword evidence="2 6" id="KW-0732">Signal</keyword>
<organism evidence="7 8">
    <name type="scientific">Lates japonicus</name>
    <name type="common">Japanese lates</name>
    <dbReference type="NCBI Taxonomy" id="270547"/>
    <lineage>
        <taxon>Eukaryota</taxon>
        <taxon>Metazoa</taxon>
        <taxon>Chordata</taxon>
        <taxon>Craniata</taxon>
        <taxon>Vertebrata</taxon>
        <taxon>Euteleostomi</taxon>
        <taxon>Actinopterygii</taxon>
        <taxon>Neopterygii</taxon>
        <taxon>Teleostei</taxon>
        <taxon>Neoteleostei</taxon>
        <taxon>Acanthomorphata</taxon>
        <taxon>Carangaria</taxon>
        <taxon>Carangaria incertae sedis</taxon>
        <taxon>Centropomidae</taxon>
        <taxon>Lates</taxon>
    </lineage>
</organism>
<evidence type="ECO:0000256" key="6">
    <source>
        <dbReference type="SAM" id="SignalP"/>
    </source>
</evidence>